<evidence type="ECO:0000313" key="3">
    <source>
        <dbReference type="Proteomes" id="UP000059188"/>
    </source>
</evidence>
<organism evidence="2 3">
    <name type="scientific">Thanatephorus cucumeris (strain AG1-IB / isolate 7/3/14)</name>
    <name type="common">Lettuce bottom rot fungus</name>
    <name type="synonym">Rhizoctonia solani</name>
    <dbReference type="NCBI Taxonomy" id="1108050"/>
    <lineage>
        <taxon>Eukaryota</taxon>
        <taxon>Fungi</taxon>
        <taxon>Dikarya</taxon>
        <taxon>Basidiomycota</taxon>
        <taxon>Agaricomycotina</taxon>
        <taxon>Agaricomycetes</taxon>
        <taxon>Cantharellales</taxon>
        <taxon>Ceratobasidiaceae</taxon>
        <taxon>Rhizoctonia</taxon>
        <taxon>Rhizoctonia solani AG-1</taxon>
    </lineage>
</organism>
<reference evidence="2 3" key="1">
    <citation type="submission" date="2014-11" db="EMBL/GenBank/DDBJ databases">
        <authorList>
            <person name="Wibberg Daniel"/>
        </authorList>
    </citation>
    <scope>NUCLEOTIDE SEQUENCE [LARGE SCALE GENOMIC DNA]</scope>
    <source>
        <strain evidence="2">Rhizoctonia solani AG1-IB 7/3/14</strain>
    </source>
</reference>
<sequence>MQPPELDHPDFQFDTPGAGPGPSSQDQSPWFAPYNPSDPAEEEADNNNDPLAALPWMHGLAPHNYYELNIQQELLRKGGLKLPNYDRFTVQAFNYKVDTDISGRAYSKLPCAFPDHLADLPMEPGLQRQIDKISAFGARAIHCCVVVDTVY</sequence>
<protein>
    <submittedName>
        <fullName evidence="2">Uncharacterized protein</fullName>
    </submittedName>
</protein>
<proteinExistence type="predicted"/>
<dbReference type="Proteomes" id="UP000059188">
    <property type="component" value="Unassembled WGS sequence"/>
</dbReference>
<feature type="compositionally biased region" description="Basic and acidic residues" evidence="1">
    <location>
        <begin position="1"/>
        <end position="11"/>
    </location>
</feature>
<feature type="region of interest" description="Disordered" evidence="1">
    <location>
        <begin position="1"/>
        <end position="52"/>
    </location>
</feature>
<dbReference type="AlphaFoldDB" id="A0A0B7G378"/>
<dbReference type="EMBL" id="LN679849">
    <property type="protein sequence ID" value="CEL62958.1"/>
    <property type="molecule type" value="Genomic_DNA"/>
</dbReference>
<gene>
    <name evidence="2" type="ORF">RSOLAG1IB_12612</name>
</gene>
<accession>A0A0B7G378</accession>
<evidence type="ECO:0000313" key="2">
    <source>
        <dbReference type="EMBL" id="CEL62958.1"/>
    </source>
</evidence>
<name>A0A0B7G378_THACB</name>
<evidence type="ECO:0000256" key="1">
    <source>
        <dbReference type="SAM" id="MobiDB-lite"/>
    </source>
</evidence>
<keyword evidence="3" id="KW-1185">Reference proteome</keyword>